<dbReference type="PANTHER" id="PTHR34294">
    <property type="entry name" value="TRANSCRIPTIONAL REGULATOR-RELATED"/>
    <property type="match status" value="1"/>
</dbReference>
<evidence type="ECO:0000256" key="3">
    <source>
        <dbReference type="ARBA" id="ARBA00023125"/>
    </source>
</evidence>
<dbReference type="SUPFAM" id="SSF46785">
    <property type="entry name" value="Winged helix' DNA-binding domain"/>
    <property type="match status" value="1"/>
</dbReference>
<keyword evidence="4" id="KW-0804">Transcription</keyword>
<evidence type="ECO:0000256" key="2">
    <source>
        <dbReference type="ARBA" id="ARBA00023015"/>
    </source>
</evidence>
<dbReference type="InterPro" id="IPR051054">
    <property type="entry name" value="SorC_transcr_regulators"/>
</dbReference>
<dbReference type="Pfam" id="PF21715">
    <property type="entry name" value="CggR_N"/>
    <property type="match status" value="1"/>
</dbReference>
<dbReference type="InterPro" id="IPR036390">
    <property type="entry name" value="WH_DNA-bd_sf"/>
</dbReference>
<comment type="similarity">
    <text evidence="1">Belongs to the SorC transcriptional regulatory family.</text>
</comment>
<evidence type="ECO:0000256" key="4">
    <source>
        <dbReference type="ARBA" id="ARBA00023163"/>
    </source>
</evidence>
<dbReference type="AlphaFoldDB" id="A0A1T4K1V9"/>
<keyword evidence="8" id="KW-1185">Reference proteome</keyword>
<dbReference type="InterPro" id="IPR007324">
    <property type="entry name" value="Sugar-bd_dom_put"/>
</dbReference>
<dbReference type="OrthoDB" id="9793820at2"/>
<dbReference type="SUPFAM" id="SSF100950">
    <property type="entry name" value="NagB/RpiA/CoA transferase-like"/>
    <property type="match status" value="1"/>
</dbReference>
<dbReference type="GO" id="GO:0003677">
    <property type="term" value="F:DNA binding"/>
    <property type="evidence" value="ECO:0007669"/>
    <property type="project" value="UniProtKB-KW"/>
</dbReference>
<keyword evidence="2" id="KW-0805">Transcription regulation</keyword>
<name>A0A1T4K1V9_9ENTE</name>
<evidence type="ECO:0000256" key="1">
    <source>
        <dbReference type="ARBA" id="ARBA00010466"/>
    </source>
</evidence>
<dbReference type="EMBL" id="FUXI01000001">
    <property type="protein sequence ID" value="SJZ36267.1"/>
    <property type="molecule type" value="Genomic_DNA"/>
</dbReference>
<dbReference type="Gene3D" id="3.40.50.1360">
    <property type="match status" value="1"/>
</dbReference>
<dbReference type="RefSeq" id="WP_078806000.1">
    <property type="nucleotide sequence ID" value="NZ_FUXI01000001.1"/>
</dbReference>
<organism evidence="7 8">
    <name type="scientific">Pilibacter termitis</name>
    <dbReference type="NCBI Taxonomy" id="263852"/>
    <lineage>
        <taxon>Bacteria</taxon>
        <taxon>Bacillati</taxon>
        <taxon>Bacillota</taxon>
        <taxon>Bacilli</taxon>
        <taxon>Lactobacillales</taxon>
        <taxon>Enterococcaceae</taxon>
        <taxon>Pilibacter</taxon>
    </lineage>
</organism>
<dbReference type="InterPro" id="IPR048715">
    <property type="entry name" value="CggR_N"/>
</dbReference>
<dbReference type="Pfam" id="PF04198">
    <property type="entry name" value="Sugar-bind"/>
    <property type="match status" value="1"/>
</dbReference>
<dbReference type="GO" id="GO:0030246">
    <property type="term" value="F:carbohydrate binding"/>
    <property type="evidence" value="ECO:0007669"/>
    <property type="project" value="InterPro"/>
</dbReference>
<sequence length="347" mass="39078">MQNEWKLLEYIAPDLLDKMNQRFRILRNIYWLAPIGRRNLCEKVGLTERVLRGETDFLKETGLITMNNSGMRLTEKGNEVYAELEKLLDSLFGMREIENRLAEHFGIQQAVVVAGDCDVQEKILEEFGANLSELLNDRLPTGENIIAVMGGSTIAKVAKNLTRLETDKRHNIFVPARGGIGEAVDVQANTVSAVMATKTHGTHRALYVPEQVKSDTYELLIQEPAIQEVLTLIRQSGCVIHSIGKAMYMARRRKMSEETLRLLKEKKAVAESFGYFFDEQGLLVYKMHRIGLQLEQLEKIPLIFAIAGGKSKAKVINAYMKNAPKQTILITDEACANEILKGFAPLK</sequence>
<evidence type="ECO:0000259" key="5">
    <source>
        <dbReference type="Pfam" id="PF04198"/>
    </source>
</evidence>
<dbReference type="PANTHER" id="PTHR34294:SF5">
    <property type="entry name" value="CENTRAL GLYCOLYTIC GENES REGULATOR"/>
    <property type="match status" value="1"/>
</dbReference>
<evidence type="ECO:0000313" key="8">
    <source>
        <dbReference type="Proteomes" id="UP000190328"/>
    </source>
</evidence>
<accession>A0A1T4K1V9</accession>
<reference evidence="7 8" key="1">
    <citation type="submission" date="2017-02" db="EMBL/GenBank/DDBJ databases">
        <authorList>
            <person name="Peterson S.W."/>
        </authorList>
    </citation>
    <scope>NUCLEOTIDE SEQUENCE [LARGE SCALE GENOMIC DNA]</scope>
    <source>
        <strain evidence="7 8">ATCC BAA-1030</strain>
    </source>
</reference>
<gene>
    <name evidence="7" type="ORF">SAMN02745116_00021</name>
</gene>
<dbReference type="STRING" id="263852.SAMN02745116_00021"/>
<feature type="domain" description="CggR N-terminal DNA binding" evidence="6">
    <location>
        <begin position="19"/>
        <end position="87"/>
    </location>
</feature>
<dbReference type="InterPro" id="IPR036388">
    <property type="entry name" value="WH-like_DNA-bd_sf"/>
</dbReference>
<dbReference type="InterPro" id="IPR037171">
    <property type="entry name" value="NagB/RpiA_transferase-like"/>
</dbReference>
<feature type="domain" description="Sugar-binding" evidence="5">
    <location>
        <begin position="91"/>
        <end position="341"/>
    </location>
</feature>
<protein>
    <submittedName>
        <fullName evidence="7">Central glycolytic genes regulator</fullName>
    </submittedName>
</protein>
<evidence type="ECO:0000313" key="7">
    <source>
        <dbReference type="EMBL" id="SJZ36267.1"/>
    </source>
</evidence>
<keyword evidence="3" id="KW-0238">DNA-binding</keyword>
<dbReference type="Gene3D" id="1.10.10.10">
    <property type="entry name" value="Winged helix-like DNA-binding domain superfamily/Winged helix DNA-binding domain"/>
    <property type="match status" value="1"/>
</dbReference>
<dbReference type="Proteomes" id="UP000190328">
    <property type="component" value="Unassembled WGS sequence"/>
</dbReference>
<evidence type="ECO:0000259" key="6">
    <source>
        <dbReference type="Pfam" id="PF21715"/>
    </source>
</evidence>
<proteinExistence type="inferred from homology"/>